<sequence>MYKKISGHFQSHCIIDNIREESSKHGLETLQEQILSRLLNTKVKVQSIEEGKNMIRSRLSNSSVLILLDDIDDRKQLDALAGSHNWWGNIDKATEVFEACGYHPDIGIEVLKQKALITIVDGKFDMHDLIQEMGHNIVRGEHPNNPEKHSRVWKDEEIKNMFHGDASMENYKIEAIQYDGDPSLFCKIVSNMKRVSLQKKLWNGCKHLPHLKVLELFKMENLLYTPDFGGLPCLRKLTLKQCKRLMWIHPSLGNHACLEDVCVSFCDRVDKLPTIVHMGKLKTLEIYQCDDSLEFPEIKSNMESLVKLTLNNMWIDVVLSSIGEGRFPNLISLHLSFCSLKNKGANYCVLEHLEEFKLIGIDYLGKPNHLHSLLIDIVMRRRERYRKYRSADSMLRGMDIENHSMLLRLEGLEIAKRFTPLVRGGRYTLNLPENWRTDFCGFLMCVVMEDYGTESFTFHSISMKPMISGMDSEDDVVWEESEGGKYTWVFYVSFATLSHTPWWNSNYKAISIHNIHRPLDLLSSSKTISRGFGVALVARESGSGPTKTTSTKQEESEISHYTPKFEISHDSAALQISFPNDRFDAIDFH</sequence>
<dbReference type="EMBL" id="CM042034">
    <property type="protein sequence ID" value="KAI3763075.1"/>
    <property type="molecule type" value="Genomic_DNA"/>
</dbReference>
<name>A0ACB9EWI4_9ASTR</name>
<gene>
    <name evidence="1" type="ORF">L1987_53525</name>
</gene>
<reference evidence="2" key="1">
    <citation type="journal article" date="2022" name="Mol. Ecol. Resour.">
        <title>The genomes of chicory, endive, great burdock and yacon provide insights into Asteraceae palaeo-polyploidization history and plant inulin production.</title>
        <authorList>
            <person name="Fan W."/>
            <person name="Wang S."/>
            <person name="Wang H."/>
            <person name="Wang A."/>
            <person name="Jiang F."/>
            <person name="Liu H."/>
            <person name="Zhao H."/>
            <person name="Xu D."/>
            <person name="Zhang Y."/>
        </authorList>
    </citation>
    <scope>NUCLEOTIDE SEQUENCE [LARGE SCALE GENOMIC DNA]</scope>
    <source>
        <strain evidence="2">cv. Yunnan</strain>
    </source>
</reference>
<evidence type="ECO:0000313" key="1">
    <source>
        <dbReference type="EMBL" id="KAI3763075.1"/>
    </source>
</evidence>
<proteinExistence type="predicted"/>
<dbReference type="Proteomes" id="UP001056120">
    <property type="component" value="Linkage Group LG17"/>
</dbReference>
<comment type="caution">
    <text evidence="1">The sequence shown here is derived from an EMBL/GenBank/DDBJ whole genome shotgun (WGS) entry which is preliminary data.</text>
</comment>
<evidence type="ECO:0000313" key="2">
    <source>
        <dbReference type="Proteomes" id="UP001056120"/>
    </source>
</evidence>
<organism evidence="1 2">
    <name type="scientific">Smallanthus sonchifolius</name>
    <dbReference type="NCBI Taxonomy" id="185202"/>
    <lineage>
        <taxon>Eukaryota</taxon>
        <taxon>Viridiplantae</taxon>
        <taxon>Streptophyta</taxon>
        <taxon>Embryophyta</taxon>
        <taxon>Tracheophyta</taxon>
        <taxon>Spermatophyta</taxon>
        <taxon>Magnoliopsida</taxon>
        <taxon>eudicotyledons</taxon>
        <taxon>Gunneridae</taxon>
        <taxon>Pentapetalae</taxon>
        <taxon>asterids</taxon>
        <taxon>campanulids</taxon>
        <taxon>Asterales</taxon>
        <taxon>Asteraceae</taxon>
        <taxon>Asteroideae</taxon>
        <taxon>Heliantheae alliance</taxon>
        <taxon>Millerieae</taxon>
        <taxon>Smallanthus</taxon>
    </lineage>
</organism>
<accession>A0ACB9EWI4</accession>
<reference evidence="1 2" key="2">
    <citation type="journal article" date="2022" name="Mol. Ecol. Resour.">
        <title>The genomes of chicory, endive, great burdock and yacon provide insights into Asteraceae paleo-polyploidization history and plant inulin production.</title>
        <authorList>
            <person name="Fan W."/>
            <person name="Wang S."/>
            <person name="Wang H."/>
            <person name="Wang A."/>
            <person name="Jiang F."/>
            <person name="Liu H."/>
            <person name="Zhao H."/>
            <person name="Xu D."/>
            <person name="Zhang Y."/>
        </authorList>
    </citation>
    <scope>NUCLEOTIDE SEQUENCE [LARGE SCALE GENOMIC DNA]</scope>
    <source>
        <strain evidence="2">cv. Yunnan</strain>
        <tissue evidence="1">Leaves</tissue>
    </source>
</reference>
<protein>
    <submittedName>
        <fullName evidence="1">Uncharacterized protein</fullName>
    </submittedName>
</protein>
<keyword evidence="2" id="KW-1185">Reference proteome</keyword>